<comment type="similarity">
    <text evidence="2">Belongs to the peptidase A24 family.</text>
</comment>
<keyword evidence="3" id="KW-1003">Cell membrane</keyword>
<comment type="subcellular location">
    <subcellularLocation>
        <location evidence="1">Cell membrane</location>
        <topology evidence="1">Multi-pass membrane protein</topology>
    </subcellularLocation>
</comment>
<evidence type="ECO:0000256" key="1">
    <source>
        <dbReference type="ARBA" id="ARBA00004651"/>
    </source>
</evidence>
<dbReference type="PANTHER" id="PTHR30487:SF0">
    <property type="entry name" value="PREPILIN LEADER PEPTIDASE_N-METHYLTRANSFERASE-RELATED"/>
    <property type="match status" value="1"/>
</dbReference>
<feature type="transmembrane region" description="Helical" evidence="7">
    <location>
        <begin position="6"/>
        <end position="31"/>
    </location>
</feature>
<sequence length="237" mass="26866">MWLAYVVSEVIIMLILWGTLTGACWGSFLLCRAWRTTQTVSQPHRSYCSSCKRLIHFYDNIPVLSYLLLRGRCRHCAAAIDPRFWLGELCGAASGGLIMTAALWQSPVLLLFLFLLSFLAASDLYHYAFDDRWFWLGTILCLLIAVATQHPLHWWAAFAAAAILIFPVFWQKMGAGDLELITLATLIFGPYPILHWLLTASTLGLLITFLTHHQKKPIPFLPILYIAALVVITAYHW</sequence>
<dbReference type="GO" id="GO:0006465">
    <property type="term" value="P:signal peptide processing"/>
    <property type="evidence" value="ECO:0007669"/>
    <property type="project" value="TreeGrafter"/>
</dbReference>
<evidence type="ECO:0000256" key="6">
    <source>
        <dbReference type="ARBA" id="ARBA00023136"/>
    </source>
</evidence>
<dbReference type="InterPro" id="IPR000045">
    <property type="entry name" value="Prepilin_IV_endopep_pep"/>
</dbReference>
<feature type="domain" description="Prepilin peptidase A24 N-terminal" evidence="9">
    <location>
        <begin position="20"/>
        <end position="97"/>
    </location>
</feature>
<comment type="caution">
    <text evidence="10">The sequence shown here is derived from an EMBL/GenBank/DDBJ whole genome shotgun (WGS) entry which is preliminary data.</text>
</comment>
<dbReference type="InterPro" id="IPR010627">
    <property type="entry name" value="Prepilin_pept_A24_N"/>
</dbReference>
<gene>
    <name evidence="10" type="ORF">FD09_GL002070</name>
</gene>
<evidence type="ECO:0000256" key="2">
    <source>
        <dbReference type="ARBA" id="ARBA00005801"/>
    </source>
</evidence>
<keyword evidence="5 7" id="KW-1133">Transmembrane helix</keyword>
<feature type="domain" description="Prepilin type IV endopeptidase peptidase" evidence="8">
    <location>
        <begin position="110"/>
        <end position="208"/>
    </location>
</feature>
<evidence type="ECO:0000259" key="9">
    <source>
        <dbReference type="Pfam" id="PF06750"/>
    </source>
</evidence>
<dbReference type="AlphaFoldDB" id="A0A0R1MZL2"/>
<dbReference type="Pfam" id="PF01478">
    <property type="entry name" value="Peptidase_A24"/>
    <property type="match status" value="1"/>
</dbReference>
<evidence type="ECO:0000256" key="3">
    <source>
        <dbReference type="ARBA" id="ARBA00022475"/>
    </source>
</evidence>
<proteinExistence type="inferred from homology"/>
<evidence type="ECO:0000259" key="8">
    <source>
        <dbReference type="Pfam" id="PF01478"/>
    </source>
</evidence>
<organism evidence="10 11">
    <name type="scientific">Schleiferilactobacillus perolens DSM 12744</name>
    <dbReference type="NCBI Taxonomy" id="1423792"/>
    <lineage>
        <taxon>Bacteria</taxon>
        <taxon>Bacillati</taxon>
        <taxon>Bacillota</taxon>
        <taxon>Bacilli</taxon>
        <taxon>Lactobacillales</taxon>
        <taxon>Lactobacillaceae</taxon>
        <taxon>Schleiferilactobacillus</taxon>
    </lineage>
</organism>
<evidence type="ECO:0000256" key="4">
    <source>
        <dbReference type="ARBA" id="ARBA00022692"/>
    </source>
</evidence>
<evidence type="ECO:0000313" key="11">
    <source>
        <dbReference type="Proteomes" id="UP000051330"/>
    </source>
</evidence>
<keyword evidence="11" id="KW-1185">Reference proteome</keyword>
<evidence type="ECO:0000256" key="7">
    <source>
        <dbReference type="SAM" id="Phobius"/>
    </source>
</evidence>
<dbReference type="STRING" id="1423792.FD09_GL002070"/>
<feature type="transmembrane region" description="Helical" evidence="7">
    <location>
        <begin position="218"/>
        <end position="236"/>
    </location>
</feature>
<feature type="transmembrane region" description="Helical" evidence="7">
    <location>
        <begin position="133"/>
        <end position="148"/>
    </location>
</feature>
<feature type="transmembrane region" description="Helical" evidence="7">
    <location>
        <begin position="108"/>
        <end position="127"/>
    </location>
</feature>
<feature type="transmembrane region" description="Helical" evidence="7">
    <location>
        <begin position="155"/>
        <end position="173"/>
    </location>
</feature>
<dbReference type="GO" id="GO:0004190">
    <property type="term" value="F:aspartic-type endopeptidase activity"/>
    <property type="evidence" value="ECO:0007669"/>
    <property type="project" value="InterPro"/>
</dbReference>
<keyword evidence="4 7" id="KW-0812">Transmembrane</keyword>
<dbReference type="Pfam" id="PF06750">
    <property type="entry name" value="A24_N_bact"/>
    <property type="match status" value="1"/>
</dbReference>
<dbReference type="Proteomes" id="UP000051330">
    <property type="component" value="Unassembled WGS sequence"/>
</dbReference>
<dbReference type="PANTHER" id="PTHR30487">
    <property type="entry name" value="TYPE 4 PREPILIN-LIKE PROTEINS LEADER PEPTIDE-PROCESSING ENZYME"/>
    <property type="match status" value="1"/>
</dbReference>
<evidence type="ECO:0000313" key="10">
    <source>
        <dbReference type="EMBL" id="KRL13244.1"/>
    </source>
</evidence>
<keyword evidence="6 7" id="KW-0472">Membrane</keyword>
<reference evidence="10 11" key="1">
    <citation type="journal article" date="2015" name="Genome Announc.">
        <title>Expanding the biotechnology potential of lactobacilli through comparative genomics of 213 strains and associated genera.</title>
        <authorList>
            <person name="Sun Z."/>
            <person name="Harris H.M."/>
            <person name="McCann A."/>
            <person name="Guo C."/>
            <person name="Argimon S."/>
            <person name="Zhang W."/>
            <person name="Yang X."/>
            <person name="Jeffery I.B."/>
            <person name="Cooney J.C."/>
            <person name="Kagawa T.F."/>
            <person name="Liu W."/>
            <person name="Song Y."/>
            <person name="Salvetti E."/>
            <person name="Wrobel A."/>
            <person name="Rasinkangas P."/>
            <person name="Parkhill J."/>
            <person name="Rea M.C."/>
            <person name="O'Sullivan O."/>
            <person name="Ritari J."/>
            <person name="Douillard F.P."/>
            <person name="Paul Ross R."/>
            <person name="Yang R."/>
            <person name="Briner A.E."/>
            <person name="Felis G.E."/>
            <person name="de Vos W.M."/>
            <person name="Barrangou R."/>
            <person name="Klaenhammer T.R."/>
            <person name="Caufield P.W."/>
            <person name="Cui Y."/>
            <person name="Zhang H."/>
            <person name="O'Toole P.W."/>
        </authorList>
    </citation>
    <scope>NUCLEOTIDE SEQUENCE [LARGE SCALE GENOMIC DNA]</scope>
    <source>
        <strain evidence="10 11">DSM 12744</strain>
    </source>
</reference>
<dbReference type="InterPro" id="IPR050882">
    <property type="entry name" value="Prepilin_peptidase/N-MTase"/>
</dbReference>
<accession>A0A0R1MZL2</accession>
<dbReference type="PATRIC" id="fig|1423792.3.peg.2111"/>
<protein>
    <recommendedName>
        <fullName evidence="12">Peptidase A24A N-terminal domain-containing protein</fullName>
    </recommendedName>
</protein>
<dbReference type="EMBL" id="AZEC01000004">
    <property type="protein sequence ID" value="KRL13244.1"/>
    <property type="molecule type" value="Genomic_DNA"/>
</dbReference>
<evidence type="ECO:0008006" key="12">
    <source>
        <dbReference type="Google" id="ProtNLM"/>
    </source>
</evidence>
<dbReference type="GO" id="GO:0005886">
    <property type="term" value="C:plasma membrane"/>
    <property type="evidence" value="ECO:0007669"/>
    <property type="project" value="UniProtKB-SubCell"/>
</dbReference>
<evidence type="ECO:0000256" key="5">
    <source>
        <dbReference type="ARBA" id="ARBA00022989"/>
    </source>
</evidence>
<name>A0A0R1MZL2_9LACO</name>
<feature type="transmembrane region" description="Helical" evidence="7">
    <location>
        <begin position="193"/>
        <end position="211"/>
    </location>
</feature>